<feature type="compositionally biased region" description="Low complexity" evidence="1">
    <location>
        <begin position="93"/>
        <end position="104"/>
    </location>
</feature>
<accession>A0A066XN43</accession>
<feature type="region of interest" description="Disordered" evidence="1">
    <location>
        <begin position="620"/>
        <end position="729"/>
    </location>
</feature>
<feature type="compositionally biased region" description="Pro residues" evidence="1">
    <location>
        <begin position="14"/>
        <end position="28"/>
    </location>
</feature>
<dbReference type="STRING" id="1173701.A0A066XN43"/>
<evidence type="ECO:0000313" key="3">
    <source>
        <dbReference type="Proteomes" id="UP000027238"/>
    </source>
</evidence>
<dbReference type="HOGENOM" id="CLU_379923_0_0_1"/>
<keyword evidence="3" id="KW-1185">Reference proteome</keyword>
<sequence>MDAPGAAAFRRKPLPGPPPGPPPPPDFDPFPQRHQPLRGARSTPNLRQSAAPSIYDPPPAYEEFPGVDSRGRLAVGPPGSGPGFGRTPSPSGAAAFFTDPPAAAHQEYRPYRPQAPPSPARGEQPTPSSAPSAFRAYPAEPAKSARPEILPYRPQPSSSFGPGGQPSPAPSDHGEYFPGTPATAPPGKSPYQPQPSSAFGSEKQSLAPPSPGPHFPGPPTAQTFPMAAYRPSLSPTPPNNTMSFAPPPTSHAPSEEASTTDSQAAEKSFWQTALEETKYFAGGLVSHPFEYTKHYSILRHSGALVWYRGPSTSVTVTVFSDAPLPPTRTVWLQQRGFSGSMGMNLKSLVGATTSWLDVTPSTRAAPADLPAADERGCQRDMKKFLKKAPRNLAAHAPRETYVVRIPAAADDGYFRLVLCSGGNGNGGGGGGGGKRKVLCPSPVFRVASTSTDASVFRGASLASMPLEAGIKAGSVVAATVVNKYVGPVAAVVQARAKNLSKAGVVTKHATHIARATAVVDKSGVKTHIAACEDRVPGGASRGRRLGRRAERAVPDQVRRESHPGHGPRRDGAQGADGQPDGRARGRQAAHAGRLLWLGAGGAGPRGAGGVVDRVAREHRDGRAGAVRDAAGGGQERGDGAPDPRVRRRAVPRRAARGAGHGPAAGVGAAGGRVGRRAGGLRGRRAAGGGQPEPRQLGPRRDAREAAGGAERDEPGGPVRRDEGPGAEAD</sequence>
<feature type="compositionally biased region" description="Low complexity" evidence="1">
    <location>
        <begin position="572"/>
        <end position="588"/>
    </location>
</feature>
<feature type="compositionally biased region" description="Basic and acidic residues" evidence="1">
    <location>
        <begin position="635"/>
        <end position="644"/>
    </location>
</feature>
<feature type="region of interest" description="Disordered" evidence="1">
    <location>
        <begin position="1"/>
        <end position="266"/>
    </location>
</feature>
<gene>
    <name evidence="2" type="ORF">CSUB01_04479</name>
</gene>
<feature type="compositionally biased region" description="Gly residues" evidence="1">
    <location>
        <begin position="658"/>
        <end position="690"/>
    </location>
</feature>
<reference evidence="3" key="1">
    <citation type="journal article" date="2014" name="Genome Announc.">
        <title>Draft genome sequence of Colletotrichum sublineola, a destructive pathogen of cultivated sorghum.</title>
        <authorList>
            <person name="Baroncelli R."/>
            <person name="Sanz-Martin J.M."/>
            <person name="Rech G.E."/>
            <person name="Sukno S.A."/>
            <person name="Thon M.R."/>
        </authorList>
    </citation>
    <scope>NUCLEOTIDE SEQUENCE [LARGE SCALE GENOMIC DNA]</scope>
    <source>
        <strain evidence="3">TX430BB</strain>
    </source>
</reference>
<protein>
    <submittedName>
        <fullName evidence="2">Uncharacterized protein</fullName>
    </submittedName>
</protein>
<feature type="compositionally biased region" description="Polar residues" evidence="1">
    <location>
        <begin position="42"/>
        <end position="51"/>
    </location>
</feature>
<name>A0A066XN43_COLSU</name>
<feature type="compositionally biased region" description="Pro residues" evidence="1">
    <location>
        <begin position="208"/>
        <end position="219"/>
    </location>
</feature>
<dbReference type="AlphaFoldDB" id="A0A066XN43"/>
<proteinExistence type="predicted"/>
<feature type="compositionally biased region" description="Basic and acidic residues" evidence="1">
    <location>
        <begin position="547"/>
        <end position="571"/>
    </location>
</feature>
<dbReference type="OrthoDB" id="276388at2759"/>
<evidence type="ECO:0000256" key="1">
    <source>
        <dbReference type="SAM" id="MobiDB-lite"/>
    </source>
</evidence>
<dbReference type="EMBL" id="JMSE01000325">
    <property type="protein sequence ID" value="KDN70618.1"/>
    <property type="molecule type" value="Genomic_DNA"/>
</dbReference>
<organism evidence="2 3">
    <name type="scientific">Colletotrichum sublineola</name>
    <name type="common">Sorghum anthracnose fungus</name>
    <dbReference type="NCBI Taxonomy" id="1173701"/>
    <lineage>
        <taxon>Eukaryota</taxon>
        <taxon>Fungi</taxon>
        <taxon>Dikarya</taxon>
        <taxon>Ascomycota</taxon>
        <taxon>Pezizomycotina</taxon>
        <taxon>Sordariomycetes</taxon>
        <taxon>Hypocreomycetidae</taxon>
        <taxon>Glomerellales</taxon>
        <taxon>Glomerellaceae</taxon>
        <taxon>Colletotrichum</taxon>
        <taxon>Colletotrichum graminicola species complex</taxon>
    </lineage>
</organism>
<comment type="caution">
    <text evidence="2">The sequence shown here is derived from an EMBL/GenBank/DDBJ whole genome shotgun (WGS) entry which is preliminary data.</text>
</comment>
<dbReference type="eggNOG" id="KOG3110">
    <property type="taxonomic scope" value="Eukaryota"/>
</dbReference>
<feature type="compositionally biased region" description="Polar residues" evidence="1">
    <location>
        <begin position="256"/>
        <end position="266"/>
    </location>
</feature>
<evidence type="ECO:0000313" key="2">
    <source>
        <dbReference type="EMBL" id="KDN70618.1"/>
    </source>
</evidence>
<dbReference type="Proteomes" id="UP000027238">
    <property type="component" value="Unassembled WGS sequence"/>
</dbReference>
<feature type="compositionally biased region" description="Basic and acidic residues" evidence="1">
    <location>
        <begin position="698"/>
        <end position="723"/>
    </location>
</feature>
<feature type="compositionally biased region" description="Polar residues" evidence="1">
    <location>
        <begin position="194"/>
        <end position="204"/>
    </location>
</feature>
<feature type="compositionally biased region" description="Basic residues" evidence="1">
    <location>
        <begin position="645"/>
        <end position="655"/>
    </location>
</feature>
<feature type="region of interest" description="Disordered" evidence="1">
    <location>
        <begin position="534"/>
        <end position="588"/>
    </location>
</feature>